<organism evidence="1 2">
    <name type="scientific">Penicillium cf. griseofulvum</name>
    <dbReference type="NCBI Taxonomy" id="2972120"/>
    <lineage>
        <taxon>Eukaryota</taxon>
        <taxon>Fungi</taxon>
        <taxon>Dikarya</taxon>
        <taxon>Ascomycota</taxon>
        <taxon>Pezizomycotina</taxon>
        <taxon>Eurotiomycetes</taxon>
        <taxon>Eurotiomycetidae</taxon>
        <taxon>Eurotiales</taxon>
        <taxon>Aspergillaceae</taxon>
        <taxon>Penicillium</taxon>
    </lineage>
</organism>
<proteinExistence type="predicted"/>
<reference evidence="1" key="2">
    <citation type="journal article" date="2023" name="IMA Fungus">
        <title>Comparative genomic study of the Penicillium genus elucidates a diverse pangenome and 15 lateral gene transfer events.</title>
        <authorList>
            <person name="Petersen C."/>
            <person name="Sorensen T."/>
            <person name="Nielsen M.R."/>
            <person name="Sondergaard T.E."/>
            <person name="Sorensen J.L."/>
            <person name="Fitzpatrick D.A."/>
            <person name="Frisvad J.C."/>
            <person name="Nielsen K.L."/>
        </authorList>
    </citation>
    <scope>NUCLEOTIDE SEQUENCE</scope>
    <source>
        <strain evidence="1">IBT 16849</strain>
    </source>
</reference>
<accession>A0A9W9J0F2</accession>
<comment type="caution">
    <text evidence="1">The sequence shown here is derived from an EMBL/GenBank/DDBJ whole genome shotgun (WGS) entry which is preliminary data.</text>
</comment>
<evidence type="ECO:0000313" key="2">
    <source>
        <dbReference type="Proteomes" id="UP001150879"/>
    </source>
</evidence>
<gene>
    <name evidence="1" type="ORF">N7472_007398</name>
</gene>
<sequence>MCESEEAMEQLKKKYPDPRLEQVELDHNLECAEMSGNLQDSNQTQEPHLNPSLEISLRQARAEILSGNDKAKALLRQGSSEECKEALAALNRSQQMLLGDFEESATSLIVQAEDAASERTPIDQMELLLTMEAESNANVEDFRSLLARLPRNSRQTMSFRREFEEAHANTNRYLAECRATILAGGRMEDVEREH</sequence>
<reference evidence="1" key="1">
    <citation type="submission" date="2022-11" db="EMBL/GenBank/DDBJ databases">
        <authorList>
            <person name="Petersen C."/>
        </authorList>
    </citation>
    <scope>NUCLEOTIDE SEQUENCE</scope>
    <source>
        <strain evidence="1">IBT 16849</strain>
    </source>
</reference>
<dbReference type="AlphaFoldDB" id="A0A9W9J0F2"/>
<dbReference type="EMBL" id="JAPQKP010000005">
    <property type="protein sequence ID" value="KAJ5188384.1"/>
    <property type="molecule type" value="Genomic_DNA"/>
</dbReference>
<dbReference type="Proteomes" id="UP001150879">
    <property type="component" value="Unassembled WGS sequence"/>
</dbReference>
<evidence type="ECO:0000313" key="1">
    <source>
        <dbReference type="EMBL" id="KAJ5188384.1"/>
    </source>
</evidence>
<name>A0A9W9J0F2_9EURO</name>
<keyword evidence="2" id="KW-1185">Reference proteome</keyword>
<protein>
    <submittedName>
        <fullName evidence="1">Uncharacterized protein</fullName>
    </submittedName>
</protein>